<dbReference type="EMBL" id="KZ501901">
    <property type="protein sequence ID" value="PKU87026.1"/>
    <property type="molecule type" value="Genomic_DNA"/>
</dbReference>
<dbReference type="GO" id="GO:0015074">
    <property type="term" value="P:DNA integration"/>
    <property type="evidence" value="ECO:0007669"/>
    <property type="project" value="InterPro"/>
</dbReference>
<dbReference type="InterPro" id="IPR043128">
    <property type="entry name" value="Rev_trsase/Diguanyl_cyclase"/>
</dbReference>
<dbReference type="PANTHER" id="PTHR42648">
    <property type="entry name" value="TRANSPOSASE, PUTATIVE-RELATED"/>
    <property type="match status" value="1"/>
</dbReference>
<dbReference type="InterPro" id="IPR039537">
    <property type="entry name" value="Retrotran_Ty1/copia-like"/>
</dbReference>
<dbReference type="Pfam" id="PF25597">
    <property type="entry name" value="SH3_retrovirus"/>
    <property type="match status" value="1"/>
</dbReference>
<evidence type="ECO:0000259" key="6">
    <source>
        <dbReference type="PROSITE" id="PS50994"/>
    </source>
</evidence>
<feature type="domain" description="Integrase catalytic" evidence="6">
    <location>
        <begin position="483"/>
        <end position="650"/>
    </location>
</feature>
<dbReference type="AlphaFoldDB" id="A0A2I0XGI6"/>
<organism evidence="7 8">
    <name type="scientific">Dendrobium catenatum</name>
    <dbReference type="NCBI Taxonomy" id="906689"/>
    <lineage>
        <taxon>Eukaryota</taxon>
        <taxon>Viridiplantae</taxon>
        <taxon>Streptophyta</taxon>
        <taxon>Embryophyta</taxon>
        <taxon>Tracheophyta</taxon>
        <taxon>Spermatophyta</taxon>
        <taxon>Magnoliopsida</taxon>
        <taxon>Liliopsida</taxon>
        <taxon>Asparagales</taxon>
        <taxon>Orchidaceae</taxon>
        <taxon>Epidendroideae</taxon>
        <taxon>Malaxideae</taxon>
        <taxon>Dendrobiinae</taxon>
        <taxon>Dendrobium</taxon>
    </lineage>
</organism>
<dbReference type="GO" id="GO:0046872">
    <property type="term" value="F:metal ion binding"/>
    <property type="evidence" value="ECO:0007669"/>
    <property type="project" value="UniProtKB-KW"/>
</dbReference>
<dbReference type="Pfam" id="PF22936">
    <property type="entry name" value="Pol_BBD"/>
    <property type="match status" value="1"/>
</dbReference>
<dbReference type="Gene3D" id="3.30.420.10">
    <property type="entry name" value="Ribonuclease H-like superfamily/Ribonuclease H"/>
    <property type="match status" value="1"/>
</dbReference>
<reference evidence="7 8" key="2">
    <citation type="journal article" date="2017" name="Nature">
        <title>The Apostasia genome and the evolution of orchids.</title>
        <authorList>
            <person name="Zhang G.Q."/>
            <person name="Liu K.W."/>
            <person name="Li Z."/>
            <person name="Lohaus R."/>
            <person name="Hsiao Y.Y."/>
            <person name="Niu S.C."/>
            <person name="Wang J.Y."/>
            <person name="Lin Y.C."/>
            <person name="Xu Q."/>
            <person name="Chen L.J."/>
            <person name="Yoshida K."/>
            <person name="Fujiwara S."/>
            <person name="Wang Z.W."/>
            <person name="Zhang Y.Q."/>
            <person name="Mitsuda N."/>
            <person name="Wang M."/>
            <person name="Liu G.H."/>
            <person name="Pecoraro L."/>
            <person name="Huang H.X."/>
            <person name="Xiao X.J."/>
            <person name="Lin M."/>
            <person name="Wu X.Y."/>
            <person name="Wu W.L."/>
            <person name="Chen Y.Y."/>
            <person name="Chang S.B."/>
            <person name="Sakamoto S."/>
            <person name="Ohme-Takagi M."/>
            <person name="Yagi M."/>
            <person name="Zeng S.J."/>
            <person name="Shen C.Y."/>
            <person name="Yeh C.M."/>
            <person name="Luo Y.B."/>
            <person name="Tsai W.C."/>
            <person name="Van de Peer Y."/>
            <person name="Liu Z.J."/>
        </authorList>
    </citation>
    <scope>NUCLEOTIDE SEQUENCE [LARGE SCALE GENOMIC DNA]</scope>
    <source>
        <tissue evidence="7">The whole plant</tissue>
    </source>
</reference>
<evidence type="ECO:0000256" key="3">
    <source>
        <dbReference type="ARBA" id="ARBA00022750"/>
    </source>
</evidence>
<gene>
    <name evidence="7" type="ORF">MA16_Dca013973</name>
</gene>
<proteinExistence type="predicted"/>
<dbReference type="Proteomes" id="UP000233837">
    <property type="component" value="Unassembled WGS sequence"/>
</dbReference>
<dbReference type="Pfam" id="PF00665">
    <property type="entry name" value="rve"/>
    <property type="match status" value="1"/>
</dbReference>
<dbReference type="Pfam" id="PF13976">
    <property type="entry name" value="gag_pre-integrs"/>
    <property type="match status" value="1"/>
</dbReference>
<feature type="region of interest" description="Disordered" evidence="5">
    <location>
        <begin position="226"/>
        <end position="248"/>
    </location>
</feature>
<evidence type="ECO:0000313" key="8">
    <source>
        <dbReference type="Proteomes" id="UP000233837"/>
    </source>
</evidence>
<dbReference type="InterPro" id="IPR036397">
    <property type="entry name" value="RNaseH_sf"/>
</dbReference>
<dbReference type="GO" id="GO:0004190">
    <property type="term" value="F:aspartic-type endopeptidase activity"/>
    <property type="evidence" value="ECO:0007669"/>
    <property type="project" value="UniProtKB-KW"/>
</dbReference>
<keyword evidence="4" id="KW-0378">Hydrolase</keyword>
<evidence type="ECO:0000256" key="4">
    <source>
        <dbReference type="ARBA" id="ARBA00022801"/>
    </source>
</evidence>
<sequence length="1273" mass="143587">MEIPSSLKFVVSNLKNIVNTPLSAENYSLWRSQITKILRANAFEQFLDPKIQQPSRFLDTSEGSSIPNPAYRQWVRTDQNLMAAICSTISASVLPYIVNLDSTADLWDTLERRFQSSNRSKVIQLKNELHNITMKNQSMTQYLTDIKSLVDQIAAAGATVDDEDIILYILNGLPQPYQSFKTAIRTMLVPISLDNLYSLLLSEEVNIASDTARAIAKQDPDTALYASRGRGRRNHNNLPQNSNNRSKTSTSSIICQICNKKGHTTANCWHRMNSQYVPKSGNSSPKAMVAQSEQATTDWYLDSGASSHLTNSLNNLQISAPYTRNDGITVGDGRSVPIAHSGAGILPTPSRKLYLSQLLHIPKLHYNLLSISQLTRDNNISIVFDPLGFTLKDLKTNQVLLKGPCHKGLYPINSLSSGATSTALSATANGSNIWHQRLGHPHKRALETIAKSNPSLNISVSDSICNSCRANKGHKLLFEKSENRSNKILELIHSDVWGPSPVTSNQSFQYYVLFVDDFSRFTWLFPMIHKSEVTNIFINFKAKIENLTSHKIKCLRTDGGTEYVNHHLKQFLIQHGIRHQISCPYTPEQNGMAERKHRHVIETTRKLLFNSSVPYKYWPDAVLTATYLINRMPSPTIKNMSPYERLYHRKPTYGHLRTFGCECFPLTPNHLRHKLQPKAASSVFLGYSDAYKGYKCLDLATNKIHISRHTTFNEQSFPFSKHPMITRNKSGSLKPRQRLNLFHEQVSSIPASDPTTFNEANKHFEWRQAMAHEFFALQKQGTWQLVSKPSNAPILGCKWTYRTKRHANGSIVTYKARLVALGNHQEFGIDYNETFSPVAKLPTIRILLTVALNNNWPVQQLDVANAFLHGNLSEVVYMTQPKGFEDSSHPEHVCLLKKAIYGLKQAPRQWYNTFTSYLLSIGFTHSKSDPSLLIQHQSDTTIFLLMYVDDILITGNKSEAISHLLQQLNSIFTMKNLGSVNSFLGINITHNTDSYFLSQKSYAQSILQQAFMVNCKSISNPSCTKLPNQFSEDKLLADPVLYRRLTGSLQYLTLTRPDIAYTVNLLSQHMHNPLSQHIFMLKRLLRYIQGTLSFGIPITKSKLTLQSFSDADWAGDPISRKSTSGYCSFLGTTLISWTVKKQHTTARSSTESEYRALAAAAADIIWLRRILSDFNINTDLPTDVYCDNTSAIALANNPVFHARTKHIEIDQHFIRDHIANKAIRLLPISTVDQVADIFTKPLSTPRFQKLRDKLTVSQAPSVCGGVLEHNNNK</sequence>
<evidence type="ECO:0000256" key="2">
    <source>
        <dbReference type="ARBA" id="ARBA00022723"/>
    </source>
</evidence>
<keyword evidence="1" id="KW-0645">Protease</keyword>
<dbReference type="InterPro" id="IPR012337">
    <property type="entry name" value="RNaseH-like_sf"/>
</dbReference>
<dbReference type="InterPro" id="IPR025724">
    <property type="entry name" value="GAG-pre-integrase_dom"/>
</dbReference>
<accession>A0A2I0XGI6</accession>
<evidence type="ECO:0000313" key="7">
    <source>
        <dbReference type="EMBL" id="PKU87026.1"/>
    </source>
</evidence>
<dbReference type="Gene3D" id="3.10.10.10">
    <property type="entry name" value="HIV Type 1 Reverse Transcriptase, subunit A, domain 1"/>
    <property type="match status" value="1"/>
</dbReference>
<dbReference type="InterPro" id="IPR054722">
    <property type="entry name" value="PolX-like_BBD"/>
</dbReference>
<dbReference type="Gene3D" id="3.30.70.270">
    <property type="match status" value="1"/>
</dbReference>
<evidence type="ECO:0000256" key="5">
    <source>
        <dbReference type="SAM" id="MobiDB-lite"/>
    </source>
</evidence>
<dbReference type="Pfam" id="PF07727">
    <property type="entry name" value="RVT_2"/>
    <property type="match status" value="1"/>
</dbReference>
<dbReference type="GO" id="GO:0006508">
    <property type="term" value="P:proteolysis"/>
    <property type="evidence" value="ECO:0007669"/>
    <property type="project" value="UniProtKB-KW"/>
</dbReference>
<dbReference type="PANTHER" id="PTHR42648:SF26">
    <property type="entry name" value="INTEGRASE CATALYTIC DOMAIN-CONTAINING PROTEIN"/>
    <property type="match status" value="1"/>
</dbReference>
<keyword evidence="8" id="KW-1185">Reference proteome</keyword>
<dbReference type="GO" id="GO:0003676">
    <property type="term" value="F:nucleic acid binding"/>
    <property type="evidence" value="ECO:0007669"/>
    <property type="project" value="InterPro"/>
</dbReference>
<dbReference type="PROSITE" id="PS50994">
    <property type="entry name" value="INTEGRASE"/>
    <property type="match status" value="1"/>
</dbReference>
<dbReference type="InterPro" id="IPR043502">
    <property type="entry name" value="DNA/RNA_pol_sf"/>
</dbReference>
<keyword evidence="2" id="KW-0479">Metal-binding</keyword>
<protein>
    <submittedName>
        <fullName evidence="7">Retrovirus-related Pol polyprotein from transposon TNT 1-94</fullName>
    </submittedName>
</protein>
<dbReference type="InterPro" id="IPR001584">
    <property type="entry name" value="Integrase_cat-core"/>
</dbReference>
<dbReference type="Pfam" id="PF14223">
    <property type="entry name" value="Retrotran_gag_2"/>
    <property type="match status" value="1"/>
</dbReference>
<dbReference type="SUPFAM" id="SSF56672">
    <property type="entry name" value="DNA/RNA polymerases"/>
    <property type="match status" value="1"/>
</dbReference>
<dbReference type="InterPro" id="IPR057670">
    <property type="entry name" value="SH3_retrovirus"/>
</dbReference>
<evidence type="ECO:0000256" key="1">
    <source>
        <dbReference type="ARBA" id="ARBA00022670"/>
    </source>
</evidence>
<dbReference type="InterPro" id="IPR013103">
    <property type="entry name" value="RVT_2"/>
</dbReference>
<dbReference type="SUPFAM" id="SSF53098">
    <property type="entry name" value="Ribonuclease H-like"/>
    <property type="match status" value="1"/>
</dbReference>
<keyword evidence="3" id="KW-0064">Aspartyl protease</keyword>
<name>A0A2I0XGI6_9ASPA</name>
<reference evidence="7 8" key="1">
    <citation type="journal article" date="2016" name="Sci. Rep.">
        <title>The Dendrobium catenatum Lindl. genome sequence provides insights into polysaccharide synthase, floral development and adaptive evolution.</title>
        <authorList>
            <person name="Zhang G.Q."/>
            <person name="Xu Q."/>
            <person name="Bian C."/>
            <person name="Tsai W.C."/>
            <person name="Yeh C.M."/>
            <person name="Liu K.W."/>
            <person name="Yoshida K."/>
            <person name="Zhang L.S."/>
            <person name="Chang S.B."/>
            <person name="Chen F."/>
            <person name="Shi Y."/>
            <person name="Su Y.Y."/>
            <person name="Zhang Y.Q."/>
            <person name="Chen L.J."/>
            <person name="Yin Y."/>
            <person name="Lin M."/>
            <person name="Huang H."/>
            <person name="Deng H."/>
            <person name="Wang Z.W."/>
            <person name="Zhu S.L."/>
            <person name="Zhao X."/>
            <person name="Deng C."/>
            <person name="Niu S.C."/>
            <person name="Huang J."/>
            <person name="Wang M."/>
            <person name="Liu G.H."/>
            <person name="Yang H.J."/>
            <person name="Xiao X.J."/>
            <person name="Hsiao Y.Y."/>
            <person name="Wu W.L."/>
            <person name="Chen Y.Y."/>
            <person name="Mitsuda N."/>
            <person name="Ohme-Takagi M."/>
            <person name="Luo Y.B."/>
            <person name="Van de Peer Y."/>
            <person name="Liu Z.J."/>
        </authorList>
    </citation>
    <scope>NUCLEOTIDE SEQUENCE [LARGE SCALE GENOMIC DNA]</scope>
    <source>
        <tissue evidence="7">The whole plant</tissue>
    </source>
</reference>
<dbReference type="CDD" id="cd09272">
    <property type="entry name" value="RNase_HI_RT_Ty1"/>
    <property type="match status" value="1"/>
</dbReference>